<dbReference type="AlphaFoldDB" id="A0A381W1E7"/>
<name>A0A381W1E7_9ZZZZ</name>
<evidence type="ECO:0000313" key="1">
    <source>
        <dbReference type="EMBL" id="SVA45717.1"/>
    </source>
</evidence>
<accession>A0A381W1E7</accession>
<protein>
    <submittedName>
        <fullName evidence="1">Uncharacterized protein</fullName>
    </submittedName>
</protein>
<gene>
    <name evidence="1" type="ORF">METZ01_LOCUS98571</name>
</gene>
<proteinExistence type="predicted"/>
<dbReference type="EMBL" id="UINC01010261">
    <property type="protein sequence ID" value="SVA45717.1"/>
    <property type="molecule type" value="Genomic_DNA"/>
</dbReference>
<reference evidence="1" key="1">
    <citation type="submission" date="2018-05" db="EMBL/GenBank/DDBJ databases">
        <authorList>
            <person name="Lanie J.A."/>
            <person name="Ng W.-L."/>
            <person name="Kazmierczak K.M."/>
            <person name="Andrzejewski T.M."/>
            <person name="Davidsen T.M."/>
            <person name="Wayne K.J."/>
            <person name="Tettelin H."/>
            <person name="Glass J.I."/>
            <person name="Rusch D."/>
            <person name="Podicherti R."/>
            <person name="Tsui H.-C.T."/>
            <person name="Winkler M.E."/>
        </authorList>
    </citation>
    <scope>NUCLEOTIDE SEQUENCE</scope>
</reference>
<organism evidence="1">
    <name type="scientific">marine metagenome</name>
    <dbReference type="NCBI Taxonomy" id="408172"/>
    <lineage>
        <taxon>unclassified sequences</taxon>
        <taxon>metagenomes</taxon>
        <taxon>ecological metagenomes</taxon>
    </lineage>
</organism>
<sequence length="88" mass="10158">MLKQLQEYNISFVEKEVGLRHYCIFGAPSDWAKERGATHTLETIDGPRPAQVYKTFALIGVDESDLGNIVWRRWQISSLNPEQYFPPC</sequence>